<organism evidence="2 3">
    <name type="scientific">Eumeta variegata</name>
    <name type="common">Bagworm moth</name>
    <name type="synonym">Eumeta japonica</name>
    <dbReference type="NCBI Taxonomy" id="151549"/>
    <lineage>
        <taxon>Eukaryota</taxon>
        <taxon>Metazoa</taxon>
        <taxon>Ecdysozoa</taxon>
        <taxon>Arthropoda</taxon>
        <taxon>Hexapoda</taxon>
        <taxon>Insecta</taxon>
        <taxon>Pterygota</taxon>
        <taxon>Neoptera</taxon>
        <taxon>Endopterygota</taxon>
        <taxon>Lepidoptera</taxon>
        <taxon>Glossata</taxon>
        <taxon>Ditrysia</taxon>
        <taxon>Tineoidea</taxon>
        <taxon>Psychidae</taxon>
        <taxon>Oiketicinae</taxon>
        <taxon>Eumeta</taxon>
    </lineage>
</organism>
<evidence type="ECO:0000313" key="3">
    <source>
        <dbReference type="Proteomes" id="UP000299102"/>
    </source>
</evidence>
<dbReference type="AlphaFoldDB" id="A0A4C2A4T3"/>
<proteinExistence type="predicted"/>
<reference evidence="2 3" key="1">
    <citation type="journal article" date="2019" name="Commun. Biol.">
        <title>The bagworm genome reveals a unique fibroin gene that provides high tensile strength.</title>
        <authorList>
            <person name="Kono N."/>
            <person name="Nakamura H."/>
            <person name="Ohtoshi R."/>
            <person name="Tomita M."/>
            <person name="Numata K."/>
            <person name="Arakawa K."/>
        </authorList>
    </citation>
    <scope>NUCLEOTIDE SEQUENCE [LARGE SCALE GENOMIC DNA]</scope>
</reference>
<sequence>MYNSDLVYVWARAGLQSVDELGDGFWTWRGHERACQSESKVLEVYFSKGRYSNHSLLGCVDPIRRRALVLEHFAATPPCLIAFSEYYLILNEEVLVWSSQSHRGGQPPRRSAATHDAFIADLAALWPSGRGVVFQQELRTSLDKQTDRGQSRGRACRSHDGREVASLSPKWDGRRRRRPREAIRELSRKPAK</sequence>
<evidence type="ECO:0000313" key="2">
    <source>
        <dbReference type="EMBL" id="GBP94244.1"/>
    </source>
</evidence>
<name>A0A4C2A4T3_EUMVA</name>
<feature type="region of interest" description="Disordered" evidence="1">
    <location>
        <begin position="142"/>
        <end position="192"/>
    </location>
</feature>
<dbReference type="EMBL" id="BGZK01002480">
    <property type="protein sequence ID" value="GBP94244.1"/>
    <property type="molecule type" value="Genomic_DNA"/>
</dbReference>
<gene>
    <name evidence="2" type="ORF">EVAR_7466_1</name>
</gene>
<accession>A0A4C2A4T3</accession>
<comment type="caution">
    <text evidence="2">The sequence shown here is derived from an EMBL/GenBank/DDBJ whole genome shotgun (WGS) entry which is preliminary data.</text>
</comment>
<dbReference type="Proteomes" id="UP000299102">
    <property type="component" value="Unassembled WGS sequence"/>
</dbReference>
<protein>
    <submittedName>
        <fullName evidence="2">Uncharacterized protein</fullName>
    </submittedName>
</protein>
<feature type="compositionally biased region" description="Basic and acidic residues" evidence="1">
    <location>
        <begin position="180"/>
        <end position="192"/>
    </location>
</feature>
<evidence type="ECO:0000256" key="1">
    <source>
        <dbReference type="SAM" id="MobiDB-lite"/>
    </source>
</evidence>
<keyword evidence="3" id="KW-1185">Reference proteome</keyword>